<protein>
    <submittedName>
        <fullName evidence="1">Uncharacterized protein</fullName>
    </submittedName>
</protein>
<dbReference type="Gramene" id="ONI22449">
    <property type="protein sequence ID" value="ONI22449"/>
    <property type="gene ID" value="PRUPE_2G129900"/>
</dbReference>
<accession>A0A251QF72</accession>
<organism evidence="1 2">
    <name type="scientific">Prunus persica</name>
    <name type="common">Peach</name>
    <name type="synonym">Amygdalus persica</name>
    <dbReference type="NCBI Taxonomy" id="3760"/>
    <lineage>
        <taxon>Eukaryota</taxon>
        <taxon>Viridiplantae</taxon>
        <taxon>Streptophyta</taxon>
        <taxon>Embryophyta</taxon>
        <taxon>Tracheophyta</taxon>
        <taxon>Spermatophyta</taxon>
        <taxon>Magnoliopsida</taxon>
        <taxon>eudicotyledons</taxon>
        <taxon>Gunneridae</taxon>
        <taxon>Pentapetalae</taxon>
        <taxon>rosids</taxon>
        <taxon>fabids</taxon>
        <taxon>Rosales</taxon>
        <taxon>Rosaceae</taxon>
        <taxon>Amygdaloideae</taxon>
        <taxon>Amygdaleae</taxon>
        <taxon>Prunus</taxon>
    </lineage>
</organism>
<dbReference type="Proteomes" id="UP000006882">
    <property type="component" value="Chromosome G2"/>
</dbReference>
<dbReference type="AlphaFoldDB" id="A0A251QF72"/>
<dbReference type="EMBL" id="CM007652">
    <property type="protein sequence ID" value="ONI22449.1"/>
    <property type="molecule type" value="Genomic_DNA"/>
</dbReference>
<gene>
    <name evidence="1" type="ORF">PRUPE_2G129900</name>
</gene>
<proteinExistence type="predicted"/>
<name>A0A251QF72_PRUPE</name>
<keyword evidence="2" id="KW-1185">Reference proteome</keyword>
<reference evidence="1 2" key="1">
    <citation type="journal article" date="2013" name="Nat. Genet.">
        <title>The high-quality draft genome of peach (Prunus persica) identifies unique patterns of genetic diversity, domestication and genome evolution.</title>
        <authorList>
            <consortium name="International Peach Genome Initiative"/>
            <person name="Verde I."/>
            <person name="Abbott A.G."/>
            <person name="Scalabrin S."/>
            <person name="Jung S."/>
            <person name="Shu S."/>
            <person name="Marroni F."/>
            <person name="Zhebentyayeva T."/>
            <person name="Dettori M.T."/>
            <person name="Grimwood J."/>
            <person name="Cattonaro F."/>
            <person name="Zuccolo A."/>
            <person name="Rossini L."/>
            <person name="Jenkins J."/>
            <person name="Vendramin E."/>
            <person name="Meisel L.A."/>
            <person name="Decroocq V."/>
            <person name="Sosinski B."/>
            <person name="Prochnik S."/>
            <person name="Mitros T."/>
            <person name="Policriti A."/>
            <person name="Cipriani G."/>
            <person name="Dondini L."/>
            <person name="Ficklin S."/>
            <person name="Goodstein D.M."/>
            <person name="Xuan P."/>
            <person name="Del Fabbro C."/>
            <person name="Aramini V."/>
            <person name="Copetti D."/>
            <person name="Gonzalez S."/>
            <person name="Horner D.S."/>
            <person name="Falchi R."/>
            <person name="Lucas S."/>
            <person name="Mica E."/>
            <person name="Maldonado J."/>
            <person name="Lazzari B."/>
            <person name="Bielenberg D."/>
            <person name="Pirona R."/>
            <person name="Miculan M."/>
            <person name="Barakat A."/>
            <person name="Testolin R."/>
            <person name="Stella A."/>
            <person name="Tartarini S."/>
            <person name="Tonutti P."/>
            <person name="Arus P."/>
            <person name="Orellana A."/>
            <person name="Wells C."/>
            <person name="Main D."/>
            <person name="Vizzotto G."/>
            <person name="Silva H."/>
            <person name="Salamini F."/>
            <person name="Schmutz J."/>
            <person name="Morgante M."/>
            <person name="Rokhsar D.S."/>
        </authorList>
    </citation>
    <scope>NUCLEOTIDE SEQUENCE [LARGE SCALE GENOMIC DNA]</scope>
    <source>
        <strain evidence="2">cv. Nemared</strain>
    </source>
</reference>
<evidence type="ECO:0000313" key="2">
    <source>
        <dbReference type="Proteomes" id="UP000006882"/>
    </source>
</evidence>
<sequence length="77" mass="8711">MVSTIYAKLFQIPRGSKSGFPSIRKNFIGYCHFTTKKSKMGCFFSTSRELTIFYLIDPPQIEDTVQTPADVVRGISL</sequence>
<evidence type="ECO:0000313" key="1">
    <source>
        <dbReference type="EMBL" id="ONI22449.1"/>
    </source>
</evidence>